<proteinExistence type="predicted"/>
<evidence type="ECO:0000313" key="4">
    <source>
        <dbReference type="Proteomes" id="UP000436801"/>
    </source>
</evidence>
<dbReference type="RefSeq" id="WP_112381565.1">
    <property type="nucleotide sequence ID" value="NZ_FNBI01000001.1"/>
</dbReference>
<evidence type="ECO:0000313" key="3">
    <source>
        <dbReference type="Proteomes" id="UP000323502"/>
    </source>
</evidence>
<gene>
    <name evidence="1" type="ORF">GQR91_03915</name>
    <name evidence="2" type="ORF">SAMN05216557_101811</name>
</gene>
<evidence type="ECO:0000313" key="1">
    <source>
        <dbReference type="EMBL" id="MWC42804.1"/>
    </source>
</evidence>
<protein>
    <recommendedName>
        <fullName evidence="5">Polymer-forming cytoskeletal protein</fullName>
    </recommendedName>
</protein>
<dbReference type="EMBL" id="WSUT01000005">
    <property type="protein sequence ID" value="MWC42804.1"/>
    <property type="molecule type" value="Genomic_DNA"/>
</dbReference>
<name>A0A1G7GC39_9SPHN</name>
<reference evidence="1 4" key="2">
    <citation type="submission" date="2019-12" db="EMBL/GenBank/DDBJ databases">
        <authorList>
            <person name="Zheng J."/>
        </authorList>
    </citation>
    <scope>NUCLEOTIDE SEQUENCE [LARGE SCALE GENOMIC DNA]</scope>
    <source>
        <strain evidence="1 4">DSM 27347</strain>
    </source>
</reference>
<reference evidence="2 3" key="1">
    <citation type="submission" date="2016-10" db="EMBL/GenBank/DDBJ databases">
        <authorList>
            <person name="Varghese N."/>
            <person name="Submissions S."/>
        </authorList>
    </citation>
    <scope>NUCLEOTIDE SEQUENCE [LARGE SCALE GENOMIC DNA]</scope>
    <source>
        <strain evidence="2 3">S7-754</strain>
    </source>
</reference>
<dbReference type="OrthoDB" id="7576904at2"/>
<dbReference type="Proteomes" id="UP000323502">
    <property type="component" value="Unassembled WGS sequence"/>
</dbReference>
<keyword evidence="3" id="KW-1185">Reference proteome</keyword>
<dbReference type="AlphaFoldDB" id="A0A1G7GC39"/>
<organism evidence="2 3">
    <name type="scientific">Sphingomonas carotinifaciens</name>
    <dbReference type="NCBI Taxonomy" id="1166323"/>
    <lineage>
        <taxon>Bacteria</taxon>
        <taxon>Pseudomonadati</taxon>
        <taxon>Pseudomonadota</taxon>
        <taxon>Alphaproteobacteria</taxon>
        <taxon>Sphingomonadales</taxon>
        <taxon>Sphingomonadaceae</taxon>
        <taxon>Sphingomonas</taxon>
    </lineage>
</organism>
<evidence type="ECO:0000313" key="2">
    <source>
        <dbReference type="EMBL" id="SDE85690.1"/>
    </source>
</evidence>
<dbReference type="Proteomes" id="UP000436801">
    <property type="component" value="Unassembled WGS sequence"/>
</dbReference>
<accession>A0A1G7GC39</accession>
<dbReference type="EMBL" id="FNBI01000001">
    <property type="protein sequence ID" value="SDE85690.1"/>
    <property type="molecule type" value="Genomic_DNA"/>
</dbReference>
<sequence>MRGMHGGDVTVDRDGTFRGMVMGDLTVASGCTVDVAAMVQGDVVVGAGADVCVTGMVMGRVVNRGGRVRVEGMVSG</sequence>
<evidence type="ECO:0008006" key="5">
    <source>
        <dbReference type="Google" id="ProtNLM"/>
    </source>
</evidence>